<keyword evidence="2" id="KW-1003">Cell membrane</keyword>
<evidence type="ECO:0000256" key="1">
    <source>
        <dbReference type="ARBA" id="ARBA00004651"/>
    </source>
</evidence>
<proteinExistence type="predicted"/>
<feature type="transmembrane region" description="Helical" evidence="6">
    <location>
        <begin position="290"/>
        <end position="313"/>
    </location>
</feature>
<dbReference type="PATRIC" id="fig|1348774.3.peg.710"/>
<evidence type="ECO:0000313" key="8">
    <source>
        <dbReference type="Proteomes" id="UP000035287"/>
    </source>
</evidence>
<comment type="subcellular location">
    <subcellularLocation>
        <location evidence="1">Cell membrane</location>
        <topology evidence="1">Multi-pass membrane protein</topology>
    </subcellularLocation>
</comment>
<feature type="transmembrane region" description="Helical" evidence="6">
    <location>
        <begin position="12"/>
        <end position="33"/>
    </location>
</feature>
<dbReference type="AlphaFoldDB" id="A0A0G3XF15"/>
<feature type="transmembrane region" description="Helical" evidence="6">
    <location>
        <begin position="80"/>
        <end position="101"/>
    </location>
</feature>
<evidence type="ECO:0000313" key="7">
    <source>
        <dbReference type="EMBL" id="AKM09231.1"/>
    </source>
</evidence>
<accession>A0A0G3XF15</accession>
<dbReference type="STRING" id="1348774.AB433_03400"/>
<feature type="transmembrane region" description="Helical" evidence="6">
    <location>
        <begin position="232"/>
        <end position="253"/>
    </location>
</feature>
<keyword evidence="8" id="KW-1185">Reference proteome</keyword>
<evidence type="ECO:0000256" key="2">
    <source>
        <dbReference type="ARBA" id="ARBA00022475"/>
    </source>
</evidence>
<evidence type="ECO:0000256" key="5">
    <source>
        <dbReference type="ARBA" id="ARBA00023136"/>
    </source>
</evidence>
<dbReference type="PANTHER" id="PTHR30250">
    <property type="entry name" value="PST FAMILY PREDICTED COLANIC ACID TRANSPORTER"/>
    <property type="match status" value="1"/>
</dbReference>
<feature type="transmembrane region" description="Helical" evidence="6">
    <location>
        <begin position="356"/>
        <end position="374"/>
    </location>
</feature>
<dbReference type="Proteomes" id="UP000035287">
    <property type="component" value="Chromosome"/>
</dbReference>
<evidence type="ECO:0000256" key="4">
    <source>
        <dbReference type="ARBA" id="ARBA00022989"/>
    </source>
</evidence>
<feature type="transmembrane region" description="Helical" evidence="6">
    <location>
        <begin position="136"/>
        <end position="160"/>
    </location>
</feature>
<evidence type="ECO:0000256" key="6">
    <source>
        <dbReference type="SAM" id="Phobius"/>
    </source>
</evidence>
<evidence type="ECO:0000256" key="3">
    <source>
        <dbReference type="ARBA" id="ARBA00022692"/>
    </source>
</evidence>
<dbReference type="GO" id="GO:0005886">
    <property type="term" value="C:plasma membrane"/>
    <property type="evidence" value="ECO:0007669"/>
    <property type="project" value="UniProtKB-SubCell"/>
</dbReference>
<dbReference type="EMBL" id="CP011770">
    <property type="protein sequence ID" value="AKM09231.1"/>
    <property type="molecule type" value="Genomic_DNA"/>
</dbReference>
<feature type="transmembrane region" description="Helical" evidence="6">
    <location>
        <begin position="325"/>
        <end position="344"/>
    </location>
</feature>
<reference evidence="7 8" key="1">
    <citation type="submission" date="2015-06" db="EMBL/GenBank/DDBJ databases">
        <authorList>
            <person name="Zeng Y."/>
            <person name="Huang Y."/>
        </authorList>
    </citation>
    <scope>NUCLEOTIDE SEQUENCE [LARGE SCALE GENOMIC DNA]</scope>
    <source>
        <strain evidence="7 8">PQ-2</strain>
    </source>
</reference>
<keyword evidence="4 6" id="KW-1133">Transmembrane helix</keyword>
<feature type="transmembrane region" description="Helical" evidence="6">
    <location>
        <begin position="107"/>
        <end position="129"/>
    </location>
</feature>
<name>A0A0G3XF15_9SPHN</name>
<keyword evidence="5 6" id="KW-0472">Membrane</keyword>
<dbReference type="KEGG" id="cna:AB433_03400"/>
<sequence length="406" mass="43260">MWLTGGTIFGLRIATLGLRFALAVYVTALLGLADMGRLGIVQGLSALVPAVIGMGYNFHMCRDVVGGDPAGRIAIVRDRLAWSMRMAALAATLGLGGWWLVLGRPDWIVLVVVAILWAEALAMDAYLALTGLRMNVLANVGVLLRTAAWVPIAIAGGWLAPDLRTLDFVYACWLGGHVANFALLYRTLHARGLWPRWRDDPPTGWLGRTRKGAVQIWPSDVALVLISYGDRFILAAIVGEAALGAYVFFWTFANMIRTLMQSSVVTPALPRLIELNRVDRASWLAAARRLGIAIPLVGATASAGMLAFVWAGHAYVPQGDFPWDGPLAVAIFAAILAIYCGDYLSTVLNSAGAVRAYSTLNIAFAGVLMLGVLIGALTGGVIGAVVASLIVALVFDALKVRAVVRV</sequence>
<evidence type="ECO:0008006" key="9">
    <source>
        <dbReference type="Google" id="ProtNLM"/>
    </source>
</evidence>
<dbReference type="InterPro" id="IPR050833">
    <property type="entry name" value="Poly_Biosynth_Transport"/>
</dbReference>
<feature type="transmembrane region" description="Helical" evidence="6">
    <location>
        <begin position="39"/>
        <end position="59"/>
    </location>
</feature>
<dbReference type="PANTHER" id="PTHR30250:SF11">
    <property type="entry name" value="O-ANTIGEN TRANSPORTER-RELATED"/>
    <property type="match status" value="1"/>
</dbReference>
<keyword evidence="3 6" id="KW-0812">Transmembrane</keyword>
<organism evidence="7 8">
    <name type="scientific">Croceicoccus naphthovorans</name>
    <dbReference type="NCBI Taxonomy" id="1348774"/>
    <lineage>
        <taxon>Bacteria</taxon>
        <taxon>Pseudomonadati</taxon>
        <taxon>Pseudomonadota</taxon>
        <taxon>Alphaproteobacteria</taxon>
        <taxon>Sphingomonadales</taxon>
        <taxon>Erythrobacteraceae</taxon>
        <taxon>Croceicoccus</taxon>
    </lineage>
</organism>
<gene>
    <name evidence="7" type="ORF">AB433_03400</name>
</gene>
<protein>
    <recommendedName>
        <fullName evidence="9">Polysaccharide biosynthesis protein</fullName>
    </recommendedName>
</protein>